<gene>
    <name evidence="18" type="primary">cls</name>
    <name evidence="18" type="ORF">FQV27_02870</name>
</gene>
<dbReference type="InterPro" id="IPR001736">
    <property type="entry name" value="PLipase_D/transphosphatidylase"/>
</dbReference>
<feature type="domain" description="PLD phosphodiesterase" evidence="17">
    <location>
        <begin position="210"/>
        <end position="237"/>
    </location>
</feature>
<keyword evidence="9" id="KW-0677">Repeat</keyword>
<accession>A0A5C6S9S0</accession>
<dbReference type="GO" id="GO:0008808">
    <property type="term" value="F:cardiolipin synthase activity"/>
    <property type="evidence" value="ECO:0007669"/>
    <property type="project" value="UniProtKB-UniRule"/>
</dbReference>
<evidence type="ECO:0000256" key="16">
    <source>
        <dbReference type="SAM" id="Phobius"/>
    </source>
</evidence>
<keyword evidence="19" id="KW-1185">Reference proteome</keyword>
<dbReference type="EC" id="2.7.8.-" evidence="15"/>
<dbReference type="Gene3D" id="3.30.870.10">
    <property type="entry name" value="Endonuclease Chain A"/>
    <property type="match status" value="2"/>
</dbReference>
<evidence type="ECO:0000256" key="6">
    <source>
        <dbReference type="ARBA" id="ARBA00022525"/>
    </source>
</evidence>
<dbReference type="PANTHER" id="PTHR21248:SF22">
    <property type="entry name" value="PHOSPHOLIPASE D"/>
    <property type="match status" value="1"/>
</dbReference>
<evidence type="ECO:0000256" key="1">
    <source>
        <dbReference type="ARBA" id="ARBA00003145"/>
    </source>
</evidence>
<evidence type="ECO:0000256" key="3">
    <source>
        <dbReference type="ARBA" id="ARBA00004651"/>
    </source>
</evidence>
<keyword evidence="12 16" id="KW-0472">Membrane</keyword>
<dbReference type="InterPro" id="IPR027379">
    <property type="entry name" value="CLS_N"/>
</dbReference>
<dbReference type="SUPFAM" id="SSF56024">
    <property type="entry name" value="Phospholipase D/nuclease"/>
    <property type="match status" value="2"/>
</dbReference>
<keyword evidence="13" id="KW-0594">Phospholipid biosynthesis</keyword>
<dbReference type="Pfam" id="PF13091">
    <property type="entry name" value="PLDc_2"/>
    <property type="match status" value="2"/>
</dbReference>
<organism evidence="18 19">
    <name type="scientific">Paracoccus aurantiacus</name>
    <dbReference type="NCBI Taxonomy" id="2599412"/>
    <lineage>
        <taxon>Bacteria</taxon>
        <taxon>Pseudomonadati</taxon>
        <taxon>Pseudomonadota</taxon>
        <taxon>Alphaproteobacteria</taxon>
        <taxon>Rhodobacterales</taxon>
        <taxon>Paracoccaceae</taxon>
        <taxon>Paracoccus</taxon>
    </lineage>
</organism>
<keyword evidence="8 16" id="KW-0812">Transmembrane</keyword>
<evidence type="ECO:0000256" key="7">
    <source>
        <dbReference type="ARBA" id="ARBA00022679"/>
    </source>
</evidence>
<dbReference type="PANTHER" id="PTHR21248">
    <property type="entry name" value="CARDIOLIPIN SYNTHASE"/>
    <property type="match status" value="1"/>
</dbReference>
<evidence type="ECO:0000256" key="4">
    <source>
        <dbReference type="ARBA" id="ARBA00022475"/>
    </source>
</evidence>
<feature type="transmembrane region" description="Helical" evidence="16">
    <location>
        <begin position="31"/>
        <end position="50"/>
    </location>
</feature>
<protein>
    <recommendedName>
        <fullName evidence="15">Cardiolipin synthase</fullName>
        <ecNumber evidence="15">2.7.8.-</ecNumber>
    </recommendedName>
</protein>
<dbReference type="AlphaFoldDB" id="A0A5C6S9S0"/>
<reference evidence="18 19" key="1">
    <citation type="submission" date="2019-08" db="EMBL/GenBank/DDBJ databases">
        <authorList>
            <person name="Ye J."/>
        </authorList>
    </citation>
    <scope>NUCLEOTIDE SEQUENCE [LARGE SCALE GENOMIC DNA]</scope>
    <source>
        <strain evidence="18 19">TK008</strain>
    </source>
</reference>
<sequence>MYTLLLHILTVAVCGFHILLRRHRVPVSRLAWLVVVLVLPFVGAVAYLLFGSTSIGRRRIARLNRIYAHLPLPQTIAGWDAPEYAPHVPPLYRPLFAVGQSISLYPPVGGNSARLMADSDSGIDEIVADIDAAREHVHVLFYIWLTDHNGTRVINAMKRAAGRGVVCRALVDAIGSRDLLNSTAWRDMAEAGVMTAAALKPHWSAFDGRIDLRNHRKIVVIDNAVTYCGSQNCADPAFLPKAKYAPWVDILMRLEGPIVRENQHLFATDWMESADEDLSDLLRAPLPPGRAGFAAQVIGTGPTARYSAMPEAFESVIYAARRSLFVTTPYYVPDSSIQAALCAAANRGVDTTIIFPARNDDFAVGAASRSYYEDLLEAGVKIWEYRPGLLHTKSMTIDGRVSLIGSANMDRRSFDLNYENNILLYDKDMTARIRARQESYLADSLQVTLSDVIAWPVHRRIWQNALAILGPVL</sequence>
<dbReference type="GO" id="GO:0005886">
    <property type="term" value="C:plasma membrane"/>
    <property type="evidence" value="ECO:0007669"/>
    <property type="project" value="UniProtKB-SubCell"/>
</dbReference>
<dbReference type="InterPro" id="IPR022924">
    <property type="entry name" value="Cardiolipin_synthase"/>
</dbReference>
<keyword evidence="6" id="KW-0964">Secreted</keyword>
<evidence type="ECO:0000259" key="17">
    <source>
        <dbReference type="PROSITE" id="PS50035"/>
    </source>
</evidence>
<evidence type="ECO:0000256" key="15">
    <source>
        <dbReference type="NCBIfam" id="TIGR04265"/>
    </source>
</evidence>
<dbReference type="Proteomes" id="UP000321562">
    <property type="component" value="Unassembled WGS sequence"/>
</dbReference>
<evidence type="ECO:0000256" key="10">
    <source>
        <dbReference type="ARBA" id="ARBA00022989"/>
    </source>
</evidence>
<keyword evidence="4" id="KW-1003">Cell membrane</keyword>
<evidence type="ECO:0000313" key="19">
    <source>
        <dbReference type="Proteomes" id="UP000321562"/>
    </source>
</evidence>
<dbReference type="OrthoDB" id="9762009at2"/>
<keyword evidence="7" id="KW-0808">Transferase</keyword>
<feature type="domain" description="PLD phosphodiesterase" evidence="17">
    <location>
        <begin position="386"/>
        <end position="413"/>
    </location>
</feature>
<evidence type="ECO:0000256" key="13">
    <source>
        <dbReference type="ARBA" id="ARBA00023209"/>
    </source>
</evidence>
<dbReference type="RefSeq" id="WP_147096297.1">
    <property type="nucleotide sequence ID" value="NZ_JBHUFH010000002.1"/>
</dbReference>
<keyword evidence="10 16" id="KW-1133">Transmembrane helix</keyword>
<dbReference type="CDD" id="cd09158">
    <property type="entry name" value="PLDc_EcCLS_like_2"/>
    <property type="match status" value="1"/>
</dbReference>
<evidence type="ECO:0000313" key="18">
    <source>
        <dbReference type="EMBL" id="TXB70812.1"/>
    </source>
</evidence>
<proteinExistence type="predicted"/>
<evidence type="ECO:0000256" key="5">
    <source>
        <dbReference type="ARBA" id="ARBA00022516"/>
    </source>
</evidence>
<comment type="caution">
    <text evidence="18">The sequence shown here is derived from an EMBL/GenBank/DDBJ whole genome shotgun (WGS) entry which is preliminary data.</text>
</comment>
<comment type="function">
    <text evidence="1">Could be a virulence factor.</text>
</comment>
<keyword evidence="14" id="KW-1208">Phospholipid metabolism</keyword>
<dbReference type="SMART" id="SM00155">
    <property type="entry name" value="PLDc"/>
    <property type="match status" value="2"/>
</dbReference>
<dbReference type="GO" id="GO:0005576">
    <property type="term" value="C:extracellular region"/>
    <property type="evidence" value="ECO:0007669"/>
    <property type="project" value="UniProtKB-SubCell"/>
</dbReference>
<keyword evidence="5" id="KW-0444">Lipid biosynthesis</keyword>
<dbReference type="InterPro" id="IPR025202">
    <property type="entry name" value="PLD-like_dom"/>
</dbReference>
<dbReference type="CDD" id="cd09152">
    <property type="entry name" value="PLDc_EcCLS_like_1"/>
    <property type="match status" value="1"/>
</dbReference>
<dbReference type="Pfam" id="PF13396">
    <property type="entry name" value="PLDc_N"/>
    <property type="match status" value="1"/>
</dbReference>
<keyword evidence="11" id="KW-0443">Lipid metabolism</keyword>
<evidence type="ECO:0000256" key="12">
    <source>
        <dbReference type="ARBA" id="ARBA00023136"/>
    </source>
</evidence>
<dbReference type="EMBL" id="VOPL01000001">
    <property type="protein sequence ID" value="TXB70812.1"/>
    <property type="molecule type" value="Genomic_DNA"/>
</dbReference>
<evidence type="ECO:0000256" key="11">
    <source>
        <dbReference type="ARBA" id="ARBA00023098"/>
    </source>
</evidence>
<evidence type="ECO:0000256" key="9">
    <source>
        <dbReference type="ARBA" id="ARBA00022737"/>
    </source>
</evidence>
<dbReference type="NCBIfam" id="TIGR04265">
    <property type="entry name" value="bac_cardiolipin"/>
    <property type="match status" value="1"/>
</dbReference>
<evidence type="ECO:0000256" key="14">
    <source>
        <dbReference type="ARBA" id="ARBA00023264"/>
    </source>
</evidence>
<dbReference type="PROSITE" id="PS50035">
    <property type="entry name" value="PLD"/>
    <property type="match status" value="2"/>
</dbReference>
<dbReference type="GO" id="GO:0032049">
    <property type="term" value="P:cardiolipin biosynthetic process"/>
    <property type="evidence" value="ECO:0007669"/>
    <property type="project" value="UniProtKB-UniRule"/>
</dbReference>
<evidence type="ECO:0000256" key="2">
    <source>
        <dbReference type="ARBA" id="ARBA00004613"/>
    </source>
</evidence>
<evidence type="ECO:0000256" key="8">
    <source>
        <dbReference type="ARBA" id="ARBA00022692"/>
    </source>
</evidence>
<name>A0A5C6S9S0_9RHOB</name>
<comment type="subcellular location">
    <subcellularLocation>
        <location evidence="3">Cell membrane</location>
        <topology evidence="3">Multi-pass membrane protein</topology>
    </subcellularLocation>
    <subcellularLocation>
        <location evidence="2">Secreted</location>
    </subcellularLocation>
</comment>